<protein>
    <submittedName>
        <fullName evidence="1">Uncharacterized protein</fullName>
    </submittedName>
</protein>
<dbReference type="AlphaFoldDB" id="A0A382PLD7"/>
<reference evidence="1" key="1">
    <citation type="submission" date="2018-05" db="EMBL/GenBank/DDBJ databases">
        <authorList>
            <person name="Lanie J.A."/>
            <person name="Ng W.-L."/>
            <person name="Kazmierczak K.M."/>
            <person name="Andrzejewski T.M."/>
            <person name="Davidsen T.M."/>
            <person name="Wayne K.J."/>
            <person name="Tettelin H."/>
            <person name="Glass J.I."/>
            <person name="Rusch D."/>
            <person name="Podicherti R."/>
            <person name="Tsui H.-C.T."/>
            <person name="Winkler M.E."/>
        </authorList>
    </citation>
    <scope>NUCLEOTIDE SEQUENCE</scope>
</reference>
<sequence>MPEEGYGPTPLTGLGETFKAGVKSTAQRIGGSDIEYFKALANSIIGD</sequence>
<gene>
    <name evidence="1" type="ORF">METZ01_LOCUS326511</name>
</gene>
<proteinExistence type="predicted"/>
<accession>A0A382PLD7</accession>
<feature type="non-terminal residue" evidence="1">
    <location>
        <position position="1"/>
    </location>
</feature>
<feature type="non-terminal residue" evidence="1">
    <location>
        <position position="47"/>
    </location>
</feature>
<evidence type="ECO:0000313" key="1">
    <source>
        <dbReference type="EMBL" id="SVC73657.1"/>
    </source>
</evidence>
<organism evidence="1">
    <name type="scientific">marine metagenome</name>
    <dbReference type="NCBI Taxonomy" id="408172"/>
    <lineage>
        <taxon>unclassified sequences</taxon>
        <taxon>metagenomes</taxon>
        <taxon>ecological metagenomes</taxon>
    </lineage>
</organism>
<dbReference type="EMBL" id="UINC01107922">
    <property type="protein sequence ID" value="SVC73657.1"/>
    <property type="molecule type" value="Genomic_DNA"/>
</dbReference>
<name>A0A382PLD7_9ZZZZ</name>